<protein>
    <submittedName>
        <fullName evidence="2">Uncharacterized protein</fullName>
    </submittedName>
</protein>
<feature type="region of interest" description="Disordered" evidence="1">
    <location>
        <begin position="117"/>
        <end position="180"/>
    </location>
</feature>
<name>A0A1B2EZ21_9HYPH</name>
<reference evidence="2" key="1">
    <citation type="submission" date="2016-07" db="EMBL/GenBank/DDBJ databases">
        <title>Microvirga ossetica sp. nov. a new species of rhizobia isolated from root nodules of the legume species Vicia alpestris Steven originated from North Ossetia region in the Caucasus.</title>
        <authorList>
            <person name="Safronova V.I."/>
            <person name="Kuznetsova I.G."/>
            <person name="Sazanova A.L."/>
            <person name="Belimov A."/>
            <person name="Andronov E."/>
            <person name="Osledkin Y.S."/>
            <person name="Onishchuk O.P."/>
            <person name="Kurchak O.N."/>
            <person name="Shaposhnikov A.I."/>
            <person name="Willems A."/>
            <person name="Tikhonovich I.A."/>
        </authorList>
    </citation>
    <scope>NUCLEOTIDE SEQUENCE [LARGE SCALE GENOMIC DNA]</scope>
    <source>
        <strain evidence="2">V5/3M</strain>
        <plasmid evidence="2">unnamed4</plasmid>
    </source>
</reference>
<geneLocation type="plasmid" evidence="2">
    <name>unnamed4</name>
</geneLocation>
<dbReference type="KEGG" id="moc:BB934_44490"/>
<evidence type="ECO:0000256" key="1">
    <source>
        <dbReference type="SAM" id="MobiDB-lite"/>
    </source>
</evidence>
<gene>
    <name evidence="2" type="ORF">BB934_44490</name>
</gene>
<dbReference type="AlphaFoldDB" id="A0A1B2EZ21"/>
<organism evidence="2">
    <name type="scientific">Microvirga ossetica</name>
    <dbReference type="NCBI Taxonomy" id="1882682"/>
    <lineage>
        <taxon>Bacteria</taxon>
        <taxon>Pseudomonadati</taxon>
        <taxon>Pseudomonadota</taxon>
        <taxon>Alphaproteobacteria</taxon>
        <taxon>Hyphomicrobiales</taxon>
        <taxon>Methylobacteriaceae</taxon>
        <taxon>Microvirga</taxon>
    </lineage>
</organism>
<proteinExistence type="predicted"/>
<dbReference type="RefSeq" id="WP_099516025.1">
    <property type="nucleotide sequence ID" value="NZ_CP016620.1"/>
</dbReference>
<keyword evidence="2" id="KW-0614">Plasmid</keyword>
<feature type="compositionally biased region" description="Polar residues" evidence="1">
    <location>
        <begin position="167"/>
        <end position="180"/>
    </location>
</feature>
<evidence type="ECO:0000313" key="2">
    <source>
        <dbReference type="EMBL" id="ANY85239.1"/>
    </source>
</evidence>
<accession>A0A1B2EZ21</accession>
<sequence>MLSTHRVLVLTLSLSAAAGWVSYAVSSQSSSKLEGQLRRDLASLQDAQTKLLSEQSKTRVSLSEMAQLRADLAAARTEIARLPPLVGQTKVSLNAIATSDTVANTGSIAGKAVKSLTTKAASRDKPSPSNSNRQPEVRIAAPVEQKVIERSRRSARLAPAPDLDTASLRQLTKSAEAQAQ</sequence>
<dbReference type="EMBL" id="CP016620">
    <property type="protein sequence ID" value="ANY85239.1"/>
    <property type="molecule type" value="Genomic_DNA"/>
</dbReference>